<reference evidence="3 4" key="1">
    <citation type="submission" date="2015-03" db="EMBL/GenBank/DDBJ databases">
        <title>Genome assembly of Sandaracinus amylolyticus DSM 53668.</title>
        <authorList>
            <person name="Sharma G."/>
            <person name="Subramanian S."/>
        </authorList>
    </citation>
    <scope>NUCLEOTIDE SEQUENCE [LARGE SCALE GENOMIC DNA]</scope>
    <source>
        <strain evidence="3 4">DSM 53668</strain>
    </source>
</reference>
<dbReference type="AlphaFoldDB" id="A0A0F6YH11"/>
<accession>A0A0F6YH11</accession>
<feature type="transmembrane region" description="Helical" evidence="2">
    <location>
        <begin position="385"/>
        <end position="409"/>
    </location>
</feature>
<proteinExistence type="predicted"/>
<gene>
    <name evidence="3" type="ORF">DB32_002462</name>
</gene>
<dbReference type="EMBL" id="CP011125">
    <property type="protein sequence ID" value="AKF05313.1"/>
    <property type="molecule type" value="Genomic_DNA"/>
</dbReference>
<feature type="compositionally biased region" description="Pro residues" evidence="1">
    <location>
        <begin position="105"/>
        <end position="115"/>
    </location>
</feature>
<feature type="transmembrane region" description="Helical" evidence="2">
    <location>
        <begin position="206"/>
        <end position="229"/>
    </location>
</feature>
<evidence type="ECO:0000313" key="4">
    <source>
        <dbReference type="Proteomes" id="UP000034883"/>
    </source>
</evidence>
<keyword evidence="2" id="KW-0812">Transmembrane</keyword>
<dbReference type="KEGG" id="samy:DB32_002462"/>
<feature type="transmembrane region" description="Helical" evidence="2">
    <location>
        <begin position="355"/>
        <end position="379"/>
    </location>
</feature>
<keyword evidence="2" id="KW-0472">Membrane</keyword>
<keyword evidence="4" id="KW-1185">Reference proteome</keyword>
<feature type="compositionally biased region" description="Low complexity" evidence="1">
    <location>
        <begin position="116"/>
        <end position="135"/>
    </location>
</feature>
<dbReference type="RefSeq" id="WP_169791422.1">
    <property type="nucleotide sequence ID" value="NZ_CP011125.1"/>
</dbReference>
<feature type="region of interest" description="Disordered" evidence="1">
    <location>
        <begin position="148"/>
        <end position="178"/>
    </location>
</feature>
<feature type="compositionally biased region" description="Low complexity" evidence="1">
    <location>
        <begin position="148"/>
        <end position="164"/>
    </location>
</feature>
<feature type="transmembrane region" description="Helical" evidence="2">
    <location>
        <begin position="416"/>
        <end position="436"/>
    </location>
</feature>
<organism evidence="3 4">
    <name type="scientific">Sandaracinus amylolyticus</name>
    <dbReference type="NCBI Taxonomy" id="927083"/>
    <lineage>
        <taxon>Bacteria</taxon>
        <taxon>Pseudomonadati</taxon>
        <taxon>Myxococcota</taxon>
        <taxon>Polyangia</taxon>
        <taxon>Polyangiales</taxon>
        <taxon>Sandaracinaceae</taxon>
        <taxon>Sandaracinus</taxon>
    </lineage>
</organism>
<keyword evidence="2" id="KW-1133">Transmembrane helix</keyword>
<feature type="region of interest" description="Disordered" evidence="1">
    <location>
        <begin position="78"/>
        <end position="135"/>
    </location>
</feature>
<sequence length="446" mass="46567">MDRYDVILQAIDEGVDREQAVHAAGVVLGLDPRGAKRALDVLPAKVLEDVDERSAEELLAPLRRAGWRVRLLKRPLRRGSYPSPHGLQPASRHPSSHRGLQPASRPSPYPPPSTPPAVSSWPPAPGSSASPSEPAALEAPLLPLPELDLDLPPAAPAPRRSAPPASSPPPVAPAATEEPEGESLVTFFASLPRTLLTPLRGGALRWLLRTVLLAIGFVLLATAGTGLLLMRSYTGLSVSVLGMLAGSAFWIGHLFSWFRACLWAVLGREEGPDPPPDFDGDDLYARVFDGAVVIVAFVVPNVGLLLSGASSDPTALAAGELPMQLVVANLLLAVHVPIGLTLMATRHSRLAYFDVLGAIKLVIGAPIHLIVVLAVWAFVTRVAGAGVLAMALGATAAAEAGAPAALLWVGLPVAGLVLLVLTMLQWGVLGAAMGAVCRAKPRLVAT</sequence>
<feature type="transmembrane region" description="Helical" evidence="2">
    <location>
        <begin position="287"/>
        <end position="309"/>
    </location>
</feature>
<dbReference type="Proteomes" id="UP000034883">
    <property type="component" value="Chromosome"/>
</dbReference>
<feature type="transmembrane region" description="Helical" evidence="2">
    <location>
        <begin position="241"/>
        <end position="266"/>
    </location>
</feature>
<name>A0A0F6YH11_9BACT</name>
<evidence type="ECO:0000256" key="2">
    <source>
        <dbReference type="SAM" id="Phobius"/>
    </source>
</evidence>
<evidence type="ECO:0000313" key="3">
    <source>
        <dbReference type="EMBL" id="AKF05313.1"/>
    </source>
</evidence>
<protein>
    <submittedName>
        <fullName evidence="3">Uncharacterized protein</fullName>
    </submittedName>
</protein>
<feature type="transmembrane region" description="Helical" evidence="2">
    <location>
        <begin position="321"/>
        <end position="343"/>
    </location>
</feature>
<dbReference type="STRING" id="927083.DB32_002462"/>
<evidence type="ECO:0000256" key="1">
    <source>
        <dbReference type="SAM" id="MobiDB-lite"/>
    </source>
</evidence>